<feature type="non-terminal residue" evidence="3">
    <location>
        <position position="1"/>
    </location>
</feature>
<dbReference type="Gene3D" id="1.10.510.10">
    <property type="entry name" value="Transferase(Phosphotransferase) domain 1"/>
    <property type="match status" value="1"/>
</dbReference>
<dbReference type="PANTHER" id="PTHR22961:SF13">
    <property type="entry name" value="TRIBBLES"/>
    <property type="match status" value="1"/>
</dbReference>
<protein>
    <submittedName>
        <fullName evidence="3">Calcium calmodulin-dependent protein kinase kinase 2</fullName>
    </submittedName>
</protein>
<sequence length="146" mass="15901">FGSARIVGEEDSMGLGSTLGCTYPFLAPEMCGIPSDEDDEEDSSPFLDGVDGVSSPTAEMPYQGDLWAAGITLWTMLVGKLPFYSTDLSKLFNTIARCDLPVEDLRVSTRDAPPSWLTQLITSLLRRRPSDRPQASEAIEMVPVVI</sequence>
<dbReference type="PANTHER" id="PTHR22961">
    <property type="entry name" value="SER/THR PROTEIN KINASE-TRB"/>
    <property type="match status" value="1"/>
</dbReference>
<keyword evidence="3" id="KW-0418">Kinase</keyword>
<dbReference type="GO" id="GO:0032436">
    <property type="term" value="P:positive regulation of proteasomal ubiquitin-dependent protein catabolic process"/>
    <property type="evidence" value="ECO:0007669"/>
    <property type="project" value="TreeGrafter"/>
</dbReference>
<dbReference type="GO" id="GO:0031434">
    <property type="term" value="F:mitogen-activated protein kinase kinase binding"/>
    <property type="evidence" value="ECO:0007669"/>
    <property type="project" value="TreeGrafter"/>
</dbReference>
<dbReference type="GO" id="GO:0005524">
    <property type="term" value="F:ATP binding"/>
    <property type="evidence" value="ECO:0007669"/>
    <property type="project" value="InterPro"/>
</dbReference>
<keyword evidence="3" id="KW-0808">Transferase</keyword>
<reference evidence="3 4" key="1">
    <citation type="submission" date="2020-04" db="EMBL/GenBank/DDBJ databases">
        <title>Perkinsus olseni comparative genomics.</title>
        <authorList>
            <person name="Bogema D.R."/>
        </authorList>
    </citation>
    <scope>NUCLEOTIDE SEQUENCE [LARGE SCALE GENOMIC DNA]</scope>
    <source>
        <strain evidence="3 4">ATCC PRA-207</strain>
    </source>
</reference>
<dbReference type="InterPro" id="IPR011009">
    <property type="entry name" value="Kinase-like_dom_sf"/>
</dbReference>
<dbReference type="AlphaFoldDB" id="A0A7J6PQQ0"/>
<proteinExistence type="predicted"/>
<dbReference type="SUPFAM" id="SSF56112">
    <property type="entry name" value="Protein kinase-like (PK-like)"/>
    <property type="match status" value="1"/>
</dbReference>
<dbReference type="Proteomes" id="UP000553632">
    <property type="component" value="Unassembled WGS sequence"/>
</dbReference>
<dbReference type="EMBL" id="JABANO010038830">
    <property type="protein sequence ID" value="KAF4697911.1"/>
    <property type="molecule type" value="Genomic_DNA"/>
</dbReference>
<dbReference type="PROSITE" id="PS50011">
    <property type="entry name" value="PROTEIN_KINASE_DOM"/>
    <property type="match status" value="1"/>
</dbReference>
<feature type="domain" description="Protein kinase" evidence="2">
    <location>
        <begin position="1"/>
        <end position="145"/>
    </location>
</feature>
<dbReference type="Pfam" id="PF00069">
    <property type="entry name" value="Pkinase"/>
    <property type="match status" value="1"/>
</dbReference>
<comment type="caution">
    <text evidence="3">The sequence shown here is derived from an EMBL/GenBank/DDBJ whole genome shotgun (WGS) entry which is preliminary data.</text>
</comment>
<dbReference type="GO" id="GO:0005634">
    <property type="term" value="C:nucleus"/>
    <property type="evidence" value="ECO:0007669"/>
    <property type="project" value="TreeGrafter"/>
</dbReference>
<evidence type="ECO:0000313" key="4">
    <source>
        <dbReference type="Proteomes" id="UP000553632"/>
    </source>
</evidence>
<dbReference type="InterPro" id="IPR024104">
    <property type="entry name" value="Tribbles/Ser_Thr_kinase_40"/>
</dbReference>
<dbReference type="InterPro" id="IPR000719">
    <property type="entry name" value="Prot_kinase_dom"/>
</dbReference>
<evidence type="ECO:0000313" key="3">
    <source>
        <dbReference type="EMBL" id="KAF4697911.1"/>
    </source>
</evidence>
<dbReference type="GO" id="GO:0004672">
    <property type="term" value="F:protein kinase activity"/>
    <property type="evidence" value="ECO:0007669"/>
    <property type="project" value="InterPro"/>
</dbReference>
<gene>
    <name evidence="3" type="primary">CAMKK2_2</name>
    <name evidence="3" type="ORF">FOZ63_011686</name>
</gene>
<evidence type="ECO:0000256" key="1">
    <source>
        <dbReference type="SAM" id="MobiDB-lite"/>
    </source>
</evidence>
<feature type="region of interest" description="Disordered" evidence="1">
    <location>
        <begin position="32"/>
        <end position="54"/>
    </location>
</feature>
<accession>A0A7J6PQQ0</accession>
<organism evidence="3 4">
    <name type="scientific">Perkinsus olseni</name>
    <name type="common">Perkinsus atlanticus</name>
    <dbReference type="NCBI Taxonomy" id="32597"/>
    <lineage>
        <taxon>Eukaryota</taxon>
        <taxon>Sar</taxon>
        <taxon>Alveolata</taxon>
        <taxon>Perkinsozoa</taxon>
        <taxon>Perkinsea</taxon>
        <taxon>Perkinsida</taxon>
        <taxon>Perkinsidae</taxon>
        <taxon>Perkinsus</taxon>
    </lineage>
</organism>
<name>A0A7J6PQQ0_PEROL</name>
<evidence type="ECO:0000259" key="2">
    <source>
        <dbReference type="PROSITE" id="PS50011"/>
    </source>
</evidence>
<keyword evidence="4" id="KW-1185">Reference proteome</keyword>